<dbReference type="InterPro" id="IPR023803">
    <property type="entry name" value="Ribosomal_bS16_dom_sf"/>
</dbReference>
<dbReference type="InterPro" id="IPR000307">
    <property type="entry name" value="Ribosomal_bS16"/>
</dbReference>
<keyword evidence="2 5" id="KW-0689">Ribosomal protein</keyword>
<dbReference type="SUPFAM" id="SSF54565">
    <property type="entry name" value="Ribosomal protein S16"/>
    <property type="match status" value="1"/>
</dbReference>
<dbReference type="EMBL" id="JAKWFO010000005">
    <property type="protein sequence ID" value="KAI9635841.1"/>
    <property type="molecule type" value="Genomic_DNA"/>
</dbReference>
<sequence>MPVRIRLARHGQRHNPFYHLVAIASNKRRDAKPLELLGTYDPIPRLPSTADLPSSSKVFGAKLEDVPKEKEVKWNVQRIHHWLETGAQPTKSVVKLLERGGVLTVPHKWQHQYSPGLAAAIANSSSSSTSPRSNLSSSQASSPSPSAPTSGVIDSPAVRTTGFAGATAT</sequence>
<dbReference type="GO" id="GO:0005763">
    <property type="term" value="C:mitochondrial small ribosomal subunit"/>
    <property type="evidence" value="ECO:0007669"/>
    <property type="project" value="TreeGrafter"/>
</dbReference>
<dbReference type="GO" id="GO:0032543">
    <property type="term" value="P:mitochondrial translation"/>
    <property type="evidence" value="ECO:0007669"/>
    <property type="project" value="TreeGrafter"/>
</dbReference>
<dbReference type="Pfam" id="PF00886">
    <property type="entry name" value="Ribosomal_S16"/>
    <property type="match status" value="1"/>
</dbReference>
<keyword evidence="6" id="KW-1185">Reference proteome</keyword>
<dbReference type="PANTHER" id="PTHR12919:SF20">
    <property type="entry name" value="SMALL RIBOSOMAL SUBUNIT PROTEIN BS16M"/>
    <property type="match status" value="1"/>
</dbReference>
<name>A0AA38H9C3_9TREE</name>
<dbReference type="GeneID" id="77732182"/>
<keyword evidence="3" id="KW-0687">Ribonucleoprotein</keyword>
<dbReference type="PANTHER" id="PTHR12919">
    <property type="entry name" value="30S RIBOSOMAL PROTEIN S16"/>
    <property type="match status" value="1"/>
</dbReference>
<dbReference type="AlphaFoldDB" id="A0AA38H9C3"/>
<accession>A0AA38H9C3</accession>
<dbReference type="Gene3D" id="3.30.1320.10">
    <property type="match status" value="1"/>
</dbReference>
<comment type="caution">
    <text evidence="5">The sequence shown here is derived from an EMBL/GenBank/DDBJ whole genome shotgun (WGS) entry which is preliminary data.</text>
</comment>
<dbReference type="GO" id="GO:0003735">
    <property type="term" value="F:structural constituent of ribosome"/>
    <property type="evidence" value="ECO:0007669"/>
    <property type="project" value="InterPro"/>
</dbReference>
<dbReference type="Proteomes" id="UP001164286">
    <property type="component" value="Unassembled WGS sequence"/>
</dbReference>
<evidence type="ECO:0000313" key="5">
    <source>
        <dbReference type="EMBL" id="KAI9635841.1"/>
    </source>
</evidence>
<protein>
    <submittedName>
        <fullName evidence="5">Ribosomal protein S16 domain-containing protein</fullName>
    </submittedName>
</protein>
<organism evidence="5 6">
    <name type="scientific">Dioszegia hungarica</name>
    <dbReference type="NCBI Taxonomy" id="4972"/>
    <lineage>
        <taxon>Eukaryota</taxon>
        <taxon>Fungi</taxon>
        <taxon>Dikarya</taxon>
        <taxon>Basidiomycota</taxon>
        <taxon>Agaricomycotina</taxon>
        <taxon>Tremellomycetes</taxon>
        <taxon>Tremellales</taxon>
        <taxon>Bulleribasidiaceae</taxon>
        <taxon>Dioszegia</taxon>
    </lineage>
</organism>
<feature type="region of interest" description="Disordered" evidence="4">
    <location>
        <begin position="122"/>
        <end position="169"/>
    </location>
</feature>
<evidence type="ECO:0000256" key="1">
    <source>
        <dbReference type="ARBA" id="ARBA00006668"/>
    </source>
</evidence>
<dbReference type="NCBIfam" id="TIGR00002">
    <property type="entry name" value="S16"/>
    <property type="match status" value="1"/>
</dbReference>
<gene>
    <name evidence="5" type="ORF">MKK02DRAFT_44537</name>
</gene>
<dbReference type="HAMAP" id="MF_00385">
    <property type="entry name" value="Ribosomal_bS16"/>
    <property type="match status" value="1"/>
</dbReference>
<dbReference type="RefSeq" id="XP_052945618.1">
    <property type="nucleotide sequence ID" value="XM_053092977.1"/>
</dbReference>
<comment type="similarity">
    <text evidence="1">Belongs to the bacterial ribosomal protein bS16 family.</text>
</comment>
<evidence type="ECO:0000256" key="2">
    <source>
        <dbReference type="ARBA" id="ARBA00022980"/>
    </source>
</evidence>
<evidence type="ECO:0000256" key="4">
    <source>
        <dbReference type="SAM" id="MobiDB-lite"/>
    </source>
</evidence>
<evidence type="ECO:0000256" key="3">
    <source>
        <dbReference type="ARBA" id="ARBA00023274"/>
    </source>
</evidence>
<proteinExistence type="inferred from homology"/>
<feature type="compositionally biased region" description="Low complexity" evidence="4">
    <location>
        <begin position="124"/>
        <end position="150"/>
    </location>
</feature>
<evidence type="ECO:0000313" key="6">
    <source>
        <dbReference type="Proteomes" id="UP001164286"/>
    </source>
</evidence>
<reference evidence="5" key="1">
    <citation type="journal article" date="2022" name="G3 (Bethesda)">
        <title>High quality genome of the basidiomycete yeast Dioszegia hungarica PDD-24b-2 isolated from cloud water.</title>
        <authorList>
            <person name="Jarrige D."/>
            <person name="Haridas S."/>
            <person name="Bleykasten-Grosshans C."/>
            <person name="Joly M."/>
            <person name="Nadalig T."/>
            <person name="Sancelme M."/>
            <person name="Vuilleumier S."/>
            <person name="Grigoriev I.V."/>
            <person name="Amato P."/>
            <person name="Bringel F."/>
        </authorList>
    </citation>
    <scope>NUCLEOTIDE SEQUENCE</scope>
    <source>
        <strain evidence="5">PDD-24b-2</strain>
    </source>
</reference>